<proteinExistence type="predicted"/>
<comment type="caution">
    <text evidence="2">The sequence shown here is derived from an EMBL/GenBank/DDBJ whole genome shotgun (WGS) entry which is preliminary data.</text>
</comment>
<keyword evidence="1" id="KW-1133">Transmembrane helix</keyword>
<evidence type="ECO:0000313" key="2">
    <source>
        <dbReference type="EMBL" id="MPM95668.1"/>
    </source>
</evidence>
<gene>
    <name evidence="2" type="ORF">SDC9_142823</name>
</gene>
<organism evidence="2">
    <name type="scientific">bioreactor metagenome</name>
    <dbReference type="NCBI Taxonomy" id="1076179"/>
    <lineage>
        <taxon>unclassified sequences</taxon>
        <taxon>metagenomes</taxon>
        <taxon>ecological metagenomes</taxon>
    </lineage>
</organism>
<feature type="transmembrane region" description="Helical" evidence="1">
    <location>
        <begin position="6"/>
        <end position="24"/>
    </location>
</feature>
<accession>A0A645E2Q1</accession>
<protein>
    <submittedName>
        <fullName evidence="2">Uncharacterized protein</fullName>
    </submittedName>
</protein>
<sequence>MVTTKTVASFAFILKAIISAKIIINGARTAIRKLIIATWLSVLQSFVSLVISEDTENSSRFAKENPCTFL</sequence>
<feature type="transmembrane region" description="Helical" evidence="1">
    <location>
        <begin position="31"/>
        <end position="51"/>
    </location>
</feature>
<keyword evidence="1" id="KW-0472">Membrane</keyword>
<keyword evidence="1" id="KW-0812">Transmembrane</keyword>
<reference evidence="2" key="1">
    <citation type="submission" date="2019-08" db="EMBL/GenBank/DDBJ databases">
        <authorList>
            <person name="Kucharzyk K."/>
            <person name="Murdoch R.W."/>
            <person name="Higgins S."/>
            <person name="Loffler F."/>
        </authorList>
    </citation>
    <scope>NUCLEOTIDE SEQUENCE</scope>
</reference>
<name>A0A645E2Q1_9ZZZZ</name>
<dbReference type="EMBL" id="VSSQ01042135">
    <property type="protein sequence ID" value="MPM95668.1"/>
    <property type="molecule type" value="Genomic_DNA"/>
</dbReference>
<evidence type="ECO:0000256" key="1">
    <source>
        <dbReference type="SAM" id="Phobius"/>
    </source>
</evidence>
<dbReference type="AlphaFoldDB" id="A0A645E2Q1"/>